<comment type="subcellular location">
    <subcellularLocation>
        <location evidence="1">Cell membrane</location>
        <topology evidence="1">Single-pass type I membrane protein</topology>
    </subcellularLocation>
</comment>
<sequence>MLLLLLRTAVAFSDIHNSVIGLPQITCERDYIKFEVQTEKPFRGKVFVKGEYTNVHCSRTYNQGRVVQDGGNTGGSKNNNNAFDTSGRISAGRIIGPDGREIPLDGANPQREAEDHNSGGPRGAGFFEPTTTPHGGFAGASGQLEELEEIILRILALDLAPDMLKEVKPDNPDQDLEADIPGEDNLDNPEADLGPETLAEVVPAEMLEQNSEANKLVEVKTEISDLDLAPETSEIMPDLAVNSMELPEALTAAVLVPEIPEIRDQMEGSSGSGTGASNPNEIDGADHEWVQSTRAPPTSAAQFLNPLAGDAQGKIFPSQCPTTCAPCAACEQEDEHSSRGRRQAQNSVSLQVPLGECRAKRDRVVTPPGVYVSFVAVISFHESFITKLDRAYHIRCAYQESNKTVETSIDVSNPPAEDLPGQVPPPQCRYRLKTPDGVEIRNTNVQVGDVVRHEWSCDTPLTEMFGLHVHSCYVEDGKGDRQLLIDEKGCSVDTDVDAFVFKFPDRETLDFQCSMSLCTHTDNSCDGLTPPVCGGTSVSRVRRQTTNSTRRTPEWTLHSPTLTVVDIDNNMDRTSPSAWALPPPVVAPSEMCLSIGAFGVLISASTFLATISIGAIIAFIFYRKQTTY</sequence>
<accession>A0AA36CGC7</accession>
<keyword evidence="4 9" id="KW-0812">Transmembrane</keyword>
<dbReference type="InterPro" id="IPR001507">
    <property type="entry name" value="ZP_dom"/>
</dbReference>
<feature type="compositionally biased region" description="Acidic residues" evidence="8">
    <location>
        <begin position="172"/>
        <end position="189"/>
    </location>
</feature>
<keyword evidence="2" id="KW-0193">Cuticle</keyword>
<evidence type="ECO:0000256" key="1">
    <source>
        <dbReference type="ARBA" id="ARBA00004251"/>
    </source>
</evidence>
<keyword evidence="7 9" id="KW-0472">Membrane</keyword>
<reference evidence="11" key="1">
    <citation type="submission" date="2023-06" db="EMBL/GenBank/DDBJ databases">
        <authorList>
            <person name="Delattre M."/>
        </authorList>
    </citation>
    <scope>NUCLEOTIDE SEQUENCE</scope>
    <source>
        <strain evidence="11">AF72</strain>
    </source>
</reference>
<keyword evidence="3" id="KW-1003">Cell membrane</keyword>
<dbReference type="EMBL" id="CATQJA010001576">
    <property type="protein sequence ID" value="CAJ0567825.1"/>
    <property type="molecule type" value="Genomic_DNA"/>
</dbReference>
<evidence type="ECO:0000256" key="3">
    <source>
        <dbReference type="ARBA" id="ARBA00022475"/>
    </source>
</evidence>
<comment type="caution">
    <text evidence="11">The sequence shown here is derived from an EMBL/GenBank/DDBJ whole genome shotgun (WGS) entry which is preliminary data.</text>
</comment>
<dbReference type="Pfam" id="PF25057">
    <property type="entry name" value="CUT_N"/>
    <property type="match status" value="2"/>
</dbReference>
<dbReference type="InterPro" id="IPR056953">
    <property type="entry name" value="CUT_N"/>
</dbReference>
<organism evidence="11 12">
    <name type="scientific">Mesorhabditis spiculigera</name>
    <dbReference type="NCBI Taxonomy" id="96644"/>
    <lineage>
        <taxon>Eukaryota</taxon>
        <taxon>Metazoa</taxon>
        <taxon>Ecdysozoa</taxon>
        <taxon>Nematoda</taxon>
        <taxon>Chromadorea</taxon>
        <taxon>Rhabditida</taxon>
        <taxon>Rhabditina</taxon>
        <taxon>Rhabditomorpha</taxon>
        <taxon>Rhabditoidea</taxon>
        <taxon>Rhabditidae</taxon>
        <taxon>Mesorhabditinae</taxon>
        <taxon>Mesorhabditis</taxon>
    </lineage>
</organism>
<protein>
    <recommendedName>
        <fullName evidence="10">ZP domain-containing protein</fullName>
    </recommendedName>
</protein>
<feature type="non-terminal residue" evidence="11">
    <location>
        <position position="628"/>
    </location>
</feature>
<dbReference type="AlphaFoldDB" id="A0AA36CGC7"/>
<gene>
    <name evidence="11" type="ORF">MSPICULIGERA_LOCUS6361</name>
</gene>
<dbReference type="PANTHER" id="PTHR22907:SF54">
    <property type="entry name" value="GH04558P"/>
    <property type="match status" value="1"/>
</dbReference>
<dbReference type="GO" id="GO:0005886">
    <property type="term" value="C:plasma membrane"/>
    <property type="evidence" value="ECO:0007669"/>
    <property type="project" value="UniProtKB-SubCell"/>
</dbReference>
<evidence type="ECO:0000256" key="7">
    <source>
        <dbReference type="ARBA" id="ARBA00023136"/>
    </source>
</evidence>
<keyword evidence="6 9" id="KW-1133">Transmembrane helix</keyword>
<evidence type="ECO:0000256" key="2">
    <source>
        <dbReference type="ARBA" id="ARBA00022460"/>
    </source>
</evidence>
<evidence type="ECO:0000256" key="4">
    <source>
        <dbReference type="ARBA" id="ARBA00022692"/>
    </source>
</evidence>
<dbReference type="PANTHER" id="PTHR22907">
    <property type="entry name" value="GH04558P"/>
    <property type="match status" value="1"/>
</dbReference>
<name>A0AA36CGC7_9BILA</name>
<dbReference type="GO" id="GO:0042302">
    <property type="term" value="F:structural constituent of cuticle"/>
    <property type="evidence" value="ECO:0007669"/>
    <property type="project" value="UniProtKB-KW"/>
</dbReference>
<dbReference type="SMART" id="SM00241">
    <property type="entry name" value="ZP"/>
    <property type="match status" value="1"/>
</dbReference>
<evidence type="ECO:0000256" key="9">
    <source>
        <dbReference type="SAM" id="Phobius"/>
    </source>
</evidence>
<feature type="transmembrane region" description="Helical" evidence="9">
    <location>
        <begin position="595"/>
        <end position="622"/>
    </location>
</feature>
<proteinExistence type="predicted"/>
<evidence type="ECO:0000256" key="6">
    <source>
        <dbReference type="ARBA" id="ARBA00022989"/>
    </source>
</evidence>
<evidence type="ECO:0000256" key="5">
    <source>
        <dbReference type="ARBA" id="ARBA00022729"/>
    </source>
</evidence>
<evidence type="ECO:0000256" key="8">
    <source>
        <dbReference type="SAM" id="MobiDB-lite"/>
    </source>
</evidence>
<feature type="region of interest" description="Disordered" evidence="8">
    <location>
        <begin position="264"/>
        <end position="284"/>
    </location>
</feature>
<feature type="domain" description="ZP" evidence="10">
    <location>
        <begin position="291"/>
        <end position="532"/>
    </location>
</feature>
<feature type="region of interest" description="Disordered" evidence="8">
    <location>
        <begin position="166"/>
        <end position="189"/>
    </location>
</feature>
<keyword evidence="5" id="KW-0732">Signal</keyword>
<dbReference type="Pfam" id="PF25301">
    <property type="entry name" value="CUT_C"/>
    <property type="match status" value="1"/>
</dbReference>
<evidence type="ECO:0000313" key="12">
    <source>
        <dbReference type="Proteomes" id="UP001177023"/>
    </source>
</evidence>
<dbReference type="InterPro" id="IPR051962">
    <property type="entry name" value="Cuticlin"/>
</dbReference>
<evidence type="ECO:0000259" key="10">
    <source>
        <dbReference type="PROSITE" id="PS51034"/>
    </source>
</evidence>
<dbReference type="InterPro" id="IPR057475">
    <property type="entry name" value="CUT_C"/>
</dbReference>
<dbReference type="Proteomes" id="UP001177023">
    <property type="component" value="Unassembled WGS sequence"/>
</dbReference>
<keyword evidence="12" id="KW-1185">Reference proteome</keyword>
<feature type="region of interest" description="Disordered" evidence="8">
    <location>
        <begin position="66"/>
        <end position="139"/>
    </location>
</feature>
<dbReference type="PROSITE" id="PS51034">
    <property type="entry name" value="ZP_2"/>
    <property type="match status" value="1"/>
</dbReference>
<evidence type="ECO:0000313" key="11">
    <source>
        <dbReference type="EMBL" id="CAJ0567825.1"/>
    </source>
</evidence>